<dbReference type="OrthoDB" id="5835829at2759"/>
<dbReference type="AlphaFoldDB" id="A0A0K9NV98"/>
<dbReference type="Pfam" id="PF20431">
    <property type="entry name" value="E_motif"/>
    <property type="match status" value="1"/>
</dbReference>
<dbReference type="InterPro" id="IPR002885">
    <property type="entry name" value="PPR_rpt"/>
</dbReference>
<evidence type="ECO:0000313" key="5">
    <source>
        <dbReference type="EMBL" id="KMZ60684.1"/>
    </source>
</evidence>
<dbReference type="OMA" id="KNDICLT"/>
<keyword evidence="2 5" id="KW-0808">Transferase</keyword>
<dbReference type="SUPFAM" id="SSF53756">
    <property type="entry name" value="UDP-Glycosyltransferase/glycogen phosphorylase"/>
    <property type="match status" value="1"/>
</dbReference>
<dbReference type="Pfam" id="PF01535">
    <property type="entry name" value="PPR"/>
    <property type="match status" value="4"/>
</dbReference>
<dbReference type="GO" id="GO:0003723">
    <property type="term" value="F:RNA binding"/>
    <property type="evidence" value="ECO:0007669"/>
    <property type="project" value="InterPro"/>
</dbReference>
<dbReference type="InterPro" id="IPR011990">
    <property type="entry name" value="TPR-like_helical_dom_sf"/>
</dbReference>
<dbReference type="InterPro" id="IPR035595">
    <property type="entry name" value="UDP_glycos_trans_CS"/>
</dbReference>
<dbReference type="PANTHER" id="PTHR47926:SF495">
    <property type="entry name" value="DYW DOMAIN-CONTAINING PROTEIN"/>
    <property type="match status" value="1"/>
</dbReference>
<dbReference type="Proteomes" id="UP000036987">
    <property type="component" value="Unassembled WGS sequence"/>
</dbReference>
<proteinExistence type="inferred from homology"/>
<dbReference type="InterPro" id="IPR002213">
    <property type="entry name" value="UDP_glucos_trans"/>
</dbReference>
<dbReference type="InterPro" id="IPR046848">
    <property type="entry name" value="E_motif"/>
</dbReference>
<sequence length="885" mass="98722">MVEHFLLVCYPMQSHINPLLQLARRLVHAGAYVTFSTAVSAHRLMFPESSSLNLPLDDPVHRRLSYFPYSDGYDDGYDKTKHSETDYFATSTIMSPRSLHSIASSPYTDDKPAITCIIYAIVISWAPKVAADLGLPAVLFWIQPSAVFSIYYHYFHGYKNLIDSKSTDDDLSYSLQLPGMSPISIKDLPSLIVSVKSEVDVRNNWIVDGFRDMFVQLDLERQRVYSSSSSFSGSVEKKRPMVLVNSFKALEPDVLFPFEDKFEFMTIGPLLPSPPTNSGVPRNIVKETTTTMAETKEYMEWLNQWPVKSVIYLSFGSMSILKKEQNMEVSRALRDIGRPYFWVVRGDREGVANVENGMGMVVSWCSQMEVLSHNAVGCFVTHCGWNSMLEGIASGVPMIGFPQWSEQPTNVELMEGTWKNGIRAVVGEDGVLMSTELSRCLETVMGDGERGEKIRENAQYWKKMARLSLKEGGSSDLNLMSFVKDVAVAISLVRCMVGTDRISPDGHILSTLVKACTELCNHRIGKQVHSMFLISDFFNDDVVKSALVNMYSKCGLISDARKVFDDVTSKNDICLTAMVSGYACNGFLSESIGLFRTMPWKKLKTWTAIITGFVRNGDNRGALNLFAEMRDQDVTLSDGHILPTILSAAANLAELALGKQLHCLVMVSGYQNNLFITNTLVDMYAKCSDITTARTIFNSIPIRDTVSWTTMIVGEAHHGQANLALTLFDAMINQTKHKPNEVTFLVLLQACSHAGLVQKGHQMFESMVQNYKIIPSLEHYTAMLDLMSRSGLVSEAEAFLKKIPIPPDEVMWAALLSSCERSGDTNKSIAIADAMLSMKPKEPSTYILLSNTYALSGRWDCVAKTRKLMAEHHRNPTGLSWETTA</sequence>
<evidence type="ECO:0000256" key="2">
    <source>
        <dbReference type="ARBA" id="ARBA00022679"/>
    </source>
</evidence>
<evidence type="ECO:0000256" key="4">
    <source>
        <dbReference type="PROSITE-ProRule" id="PRU00708"/>
    </source>
</evidence>
<comment type="similarity">
    <text evidence="1">Belongs to the UDP-glycosyltransferase family.</text>
</comment>
<dbReference type="FunFam" id="3.40.50.2000:FF:000019">
    <property type="entry name" value="Glycosyltransferase"/>
    <property type="match status" value="1"/>
</dbReference>
<name>A0A0K9NV98_ZOSMR</name>
<dbReference type="NCBIfam" id="TIGR00756">
    <property type="entry name" value="PPR"/>
    <property type="match status" value="1"/>
</dbReference>
<dbReference type="PANTHER" id="PTHR47926">
    <property type="entry name" value="PENTATRICOPEPTIDE REPEAT-CONTAINING PROTEIN"/>
    <property type="match status" value="1"/>
</dbReference>
<dbReference type="PROSITE" id="PS00375">
    <property type="entry name" value="UDPGT"/>
    <property type="match status" value="1"/>
</dbReference>
<dbReference type="Pfam" id="PF13041">
    <property type="entry name" value="PPR_2"/>
    <property type="match status" value="1"/>
</dbReference>
<feature type="repeat" description="PPR" evidence="4">
    <location>
        <begin position="602"/>
        <end position="636"/>
    </location>
</feature>
<dbReference type="GO" id="GO:0016554">
    <property type="term" value="P:cytidine to uridine editing"/>
    <property type="evidence" value="ECO:0000318"/>
    <property type="project" value="GO_Central"/>
</dbReference>
<dbReference type="FunFam" id="1.25.40.10:FF:001093">
    <property type="entry name" value="Pentatricopeptide repeat-containing protein At2g34400"/>
    <property type="match status" value="1"/>
</dbReference>
<dbReference type="PROSITE" id="PS51375">
    <property type="entry name" value="PPR"/>
    <property type="match status" value="1"/>
</dbReference>
<accession>A0A0K9NV98</accession>
<keyword evidence="6" id="KW-1185">Reference proteome</keyword>
<dbReference type="CDD" id="cd03784">
    <property type="entry name" value="GT1_Gtf-like"/>
    <property type="match status" value="1"/>
</dbReference>
<dbReference type="Gene3D" id="1.25.40.10">
    <property type="entry name" value="Tetratricopeptide repeat domain"/>
    <property type="match status" value="3"/>
</dbReference>
<evidence type="ECO:0000256" key="3">
    <source>
        <dbReference type="ARBA" id="ARBA00022737"/>
    </source>
</evidence>
<gene>
    <name evidence="5" type="ORF">ZOSMA_57G00190</name>
</gene>
<evidence type="ECO:0000313" key="6">
    <source>
        <dbReference type="Proteomes" id="UP000036987"/>
    </source>
</evidence>
<dbReference type="Gene3D" id="3.40.50.2000">
    <property type="entry name" value="Glycogen Phosphorylase B"/>
    <property type="match status" value="2"/>
</dbReference>
<dbReference type="GO" id="GO:0008194">
    <property type="term" value="F:UDP-glycosyltransferase activity"/>
    <property type="evidence" value="ECO:0007669"/>
    <property type="project" value="InterPro"/>
</dbReference>
<reference evidence="6" key="1">
    <citation type="journal article" date="2016" name="Nature">
        <title>The genome of the seagrass Zostera marina reveals angiosperm adaptation to the sea.</title>
        <authorList>
            <person name="Olsen J.L."/>
            <person name="Rouze P."/>
            <person name="Verhelst B."/>
            <person name="Lin Y.-C."/>
            <person name="Bayer T."/>
            <person name="Collen J."/>
            <person name="Dattolo E."/>
            <person name="De Paoli E."/>
            <person name="Dittami S."/>
            <person name="Maumus F."/>
            <person name="Michel G."/>
            <person name="Kersting A."/>
            <person name="Lauritano C."/>
            <person name="Lohaus R."/>
            <person name="Toepel M."/>
            <person name="Tonon T."/>
            <person name="Vanneste K."/>
            <person name="Amirebrahimi M."/>
            <person name="Brakel J."/>
            <person name="Bostroem C."/>
            <person name="Chovatia M."/>
            <person name="Grimwood J."/>
            <person name="Jenkins J.W."/>
            <person name="Jueterbock A."/>
            <person name="Mraz A."/>
            <person name="Stam W.T."/>
            <person name="Tice H."/>
            <person name="Bornberg-Bauer E."/>
            <person name="Green P.J."/>
            <person name="Pearson G.A."/>
            <person name="Procaccini G."/>
            <person name="Duarte C.M."/>
            <person name="Schmutz J."/>
            <person name="Reusch T.B.H."/>
            <person name="Van de Peer Y."/>
        </authorList>
    </citation>
    <scope>NUCLEOTIDE SEQUENCE [LARGE SCALE GENOMIC DNA]</scope>
    <source>
        <strain evidence="6">cv. Finnish</strain>
    </source>
</reference>
<comment type="caution">
    <text evidence="5">The sequence shown here is derived from an EMBL/GenBank/DDBJ whole genome shotgun (WGS) entry which is preliminary data.</text>
</comment>
<evidence type="ECO:0000256" key="1">
    <source>
        <dbReference type="ARBA" id="ARBA00009995"/>
    </source>
</evidence>
<dbReference type="EMBL" id="LFYR01001587">
    <property type="protein sequence ID" value="KMZ60684.1"/>
    <property type="molecule type" value="Genomic_DNA"/>
</dbReference>
<keyword evidence="3" id="KW-0677">Repeat</keyword>
<dbReference type="InterPro" id="IPR046960">
    <property type="entry name" value="PPR_At4g14850-like_plant"/>
</dbReference>
<protein>
    <submittedName>
        <fullName evidence="5">Flavonoid glucosyltransferase, family GT1</fullName>
    </submittedName>
</protein>
<dbReference type="Pfam" id="PF00201">
    <property type="entry name" value="UDPGT"/>
    <property type="match status" value="1"/>
</dbReference>
<organism evidence="5 6">
    <name type="scientific">Zostera marina</name>
    <name type="common">Eelgrass</name>
    <dbReference type="NCBI Taxonomy" id="29655"/>
    <lineage>
        <taxon>Eukaryota</taxon>
        <taxon>Viridiplantae</taxon>
        <taxon>Streptophyta</taxon>
        <taxon>Embryophyta</taxon>
        <taxon>Tracheophyta</taxon>
        <taxon>Spermatophyta</taxon>
        <taxon>Magnoliopsida</taxon>
        <taxon>Liliopsida</taxon>
        <taxon>Zosteraceae</taxon>
        <taxon>Zostera</taxon>
    </lineage>
</organism>